<dbReference type="EMBL" id="PIPT01000001">
    <property type="protein sequence ID" value="RUO50830.1"/>
    <property type="molecule type" value="Genomic_DNA"/>
</dbReference>
<accession>A0A432XQ48</accession>
<dbReference type="InterPro" id="IPR029052">
    <property type="entry name" value="Metallo-depent_PP-like"/>
</dbReference>
<dbReference type="PRINTS" id="PR01607">
    <property type="entry name" value="APYRASEFAMLY"/>
</dbReference>
<evidence type="ECO:0000256" key="2">
    <source>
        <dbReference type="ARBA" id="ARBA00022729"/>
    </source>
</evidence>
<evidence type="ECO:0000256" key="1">
    <source>
        <dbReference type="ARBA" id="ARBA00006654"/>
    </source>
</evidence>
<comment type="caution">
    <text evidence="6">The sequence shown here is derived from an EMBL/GenBank/DDBJ whole genome shotgun (WGS) entry which is preliminary data.</text>
</comment>
<feature type="domain" description="Calcineurin-like phosphoesterase" evidence="4">
    <location>
        <begin position="38"/>
        <end position="279"/>
    </location>
</feature>
<gene>
    <name evidence="6" type="ORF">CWE21_01675</name>
</gene>
<dbReference type="Proteomes" id="UP000286678">
    <property type="component" value="Unassembled WGS sequence"/>
</dbReference>
<dbReference type="PANTHER" id="PTHR11575">
    <property type="entry name" value="5'-NUCLEOTIDASE-RELATED"/>
    <property type="match status" value="1"/>
</dbReference>
<evidence type="ECO:0000259" key="4">
    <source>
        <dbReference type="Pfam" id="PF00149"/>
    </source>
</evidence>
<dbReference type="Pfam" id="PF02872">
    <property type="entry name" value="5_nucleotid_C"/>
    <property type="match status" value="1"/>
</dbReference>
<dbReference type="NCBIfam" id="NF006938">
    <property type="entry name" value="PRK09420.1"/>
    <property type="match status" value="1"/>
</dbReference>
<dbReference type="InterPro" id="IPR004843">
    <property type="entry name" value="Calcineurin-like_PHP"/>
</dbReference>
<proteinExistence type="inferred from homology"/>
<reference evidence="7" key="1">
    <citation type="journal article" date="2018" name="Front. Microbiol.">
        <title>Genome-Based Analysis Reveals the Taxonomy and Diversity of the Family Idiomarinaceae.</title>
        <authorList>
            <person name="Liu Y."/>
            <person name="Lai Q."/>
            <person name="Shao Z."/>
        </authorList>
    </citation>
    <scope>NUCLEOTIDE SEQUENCE [LARGE SCALE GENOMIC DNA]</scope>
    <source>
        <strain evidence="7">SW15</strain>
    </source>
</reference>
<dbReference type="GO" id="GO:0046872">
    <property type="term" value="F:metal ion binding"/>
    <property type="evidence" value="ECO:0007669"/>
    <property type="project" value="InterPro"/>
</dbReference>
<dbReference type="Pfam" id="PF00149">
    <property type="entry name" value="Metallophos"/>
    <property type="match status" value="1"/>
</dbReference>
<name>A0A432XQ48_9GAMM</name>
<sequence>MPPRFSYRLLASTFVLFLSITNVAHSMSKVENYRTTLRVMSTSDVHGQMLNYDYFSGEEVAQQGLVKTATLIAQARAEQPLAILVENGDLIQGSALADYAVAEFPVATKTHPIIQALNHLNYDVANLGNHEFNFGLDYLAATYRDAAFPVLASNLELSAATAAALKSEWLDIAWIERQVKLPQTTQSIPLKIAVIGVAPPQIMQWDQHHLKGKADVLPMVSSTQKRVQRAREQGADVVILAAHTGMPKQTSDPEDSEQTGWLLAGIAGIDAMLLGHQHEVFPGSNVYDQLPDVDSTAGVVRGVATVQPGIYGSHLGIIDLELAYSATSGWQVVGTSSSTRAVTAATPVDTQLAKHLQSAHAATLRFMQQPIGTTEQPLSYKTARWQPSSAVQFVQRAQLWQARQLIAASQLEQLPILSAAAPFDAAFSADETATEIAAGPLTRGAIGDLYRYPNTLDIVQLNGAQIKDWLEMSATAFSQVQENADPQDCWQALNQEFPHYNFDMLLGLDYTIDSTAAVGHRIKDLRFAGKQVAASQLFYVATNNYRANGGGDFPHLDGTNTVIRGADMLADVLLKYIGNLPQGQYTEELENHWQVIGCGGRI</sequence>
<feature type="signal peptide" evidence="3">
    <location>
        <begin position="1"/>
        <end position="24"/>
    </location>
</feature>
<dbReference type="GO" id="GO:0000166">
    <property type="term" value="F:nucleotide binding"/>
    <property type="evidence" value="ECO:0007669"/>
    <property type="project" value="UniProtKB-KW"/>
</dbReference>
<dbReference type="Gene3D" id="3.90.780.10">
    <property type="entry name" value="5'-Nucleotidase, C-terminal domain"/>
    <property type="match status" value="1"/>
</dbReference>
<dbReference type="InterPro" id="IPR036907">
    <property type="entry name" value="5'-Nucleotdase_C_sf"/>
</dbReference>
<dbReference type="RefSeq" id="WP_126832524.1">
    <property type="nucleotide sequence ID" value="NZ_PIPT01000001.1"/>
</dbReference>
<dbReference type="InterPro" id="IPR006146">
    <property type="entry name" value="5'-Nucleotdase_CS"/>
</dbReference>
<evidence type="ECO:0000256" key="3">
    <source>
        <dbReference type="RuleBase" id="RU362119"/>
    </source>
</evidence>
<dbReference type="SUPFAM" id="SSF55816">
    <property type="entry name" value="5'-nucleotidase (syn. UDP-sugar hydrolase), C-terminal domain"/>
    <property type="match status" value="1"/>
</dbReference>
<dbReference type="InterPro" id="IPR006179">
    <property type="entry name" value="5_nucleotidase/apyrase"/>
</dbReference>
<dbReference type="PROSITE" id="PS00786">
    <property type="entry name" value="5_NUCLEOTIDASE_2"/>
    <property type="match status" value="1"/>
</dbReference>
<feature type="domain" description="5'-Nucleotidase C-terminal" evidence="5">
    <location>
        <begin position="370"/>
        <end position="557"/>
    </location>
</feature>
<dbReference type="SUPFAM" id="SSF56300">
    <property type="entry name" value="Metallo-dependent phosphatases"/>
    <property type="match status" value="1"/>
</dbReference>
<evidence type="ECO:0000313" key="6">
    <source>
        <dbReference type="EMBL" id="RUO50830.1"/>
    </source>
</evidence>
<organism evidence="6 7">
    <name type="scientific">Pseudidiomarina aquimaris</name>
    <dbReference type="NCBI Taxonomy" id="641841"/>
    <lineage>
        <taxon>Bacteria</taxon>
        <taxon>Pseudomonadati</taxon>
        <taxon>Pseudomonadota</taxon>
        <taxon>Gammaproteobacteria</taxon>
        <taxon>Alteromonadales</taxon>
        <taxon>Idiomarinaceae</taxon>
        <taxon>Pseudidiomarina</taxon>
    </lineage>
</organism>
<evidence type="ECO:0000259" key="5">
    <source>
        <dbReference type="Pfam" id="PF02872"/>
    </source>
</evidence>
<comment type="similarity">
    <text evidence="1 3">Belongs to the 5'-nucleotidase family.</text>
</comment>
<dbReference type="GO" id="GO:0030288">
    <property type="term" value="C:outer membrane-bounded periplasmic space"/>
    <property type="evidence" value="ECO:0007669"/>
    <property type="project" value="TreeGrafter"/>
</dbReference>
<evidence type="ECO:0000313" key="7">
    <source>
        <dbReference type="Proteomes" id="UP000286678"/>
    </source>
</evidence>
<protein>
    <submittedName>
        <fullName evidence="6">Bifunctional 2',3'-cyclic-nucleotide 2'-phosphodiesterase/3'-nucleotidase</fullName>
    </submittedName>
</protein>
<dbReference type="Gene3D" id="3.60.21.10">
    <property type="match status" value="1"/>
</dbReference>
<keyword evidence="3" id="KW-0547">Nucleotide-binding</keyword>
<dbReference type="InterPro" id="IPR008334">
    <property type="entry name" value="5'-Nucleotdase_C"/>
</dbReference>
<keyword evidence="3" id="KW-0378">Hydrolase</keyword>
<keyword evidence="7" id="KW-1185">Reference proteome</keyword>
<keyword evidence="2 3" id="KW-0732">Signal</keyword>
<dbReference type="AlphaFoldDB" id="A0A432XQ48"/>
<dbReference type="GO" id="GO:0016788">
    <property type="term" value="F:hydrolase activity, acting on ester bonds"/>
    <property type="evidence" value="ECO:0007669"/>
    <property type="project" value="InterPro"/>
</dbReference>
<feature type="chain" id="PRO_5018813091" evidence="3">
    <location>
        <begin position="25"/>
        <end position="602"/>
    </location>
</feature>
<dbReference type="GO" id="GO:0009166">
    <property type="term" value="P:nucleotide catabolic process"/>
    <property type="evidence" value="ECO:0007669"/>
    <property type="project" value="InterPro"/>
</dbReference>
<dbReference type="PANTHER" id="PTHR11575:SF6">
    <property type="entry name" value="2',3'-CYCLIC-NUCLEOTIDE 2'-PHOSPHODIESTERASE_3'-NUCLEOTIDASE"/>
    <property type="match status" value="1"/>
</dbReference>